<organism evidence="2 3">
    <name type="scientific">Mycolicibacterium grossiae</name>
    <dbReference type="NCBI Taxonomy" id="1552759"/>
    <lineage>
        <taxon>Bacteria</taxon>
        <taxon>Bacillati</taxon>
        <taxon>Actinomycetota</taxon>
        <taxon>Actinomycetes</taxon>
        <taxon>Mycobacteriales</taxon>
        <taxon>Mycobacteriaceae</taxon>
        <taxon>Mycolicibacterium</taxon>
    </lineage>
</organism>
<evidence type="ECO:0000313" key="3">
    <source>
        <dbReference type="Proteomes" id="UP000178953"/>
    </source>
</evidence>
<evidence type="ECO:0000313" key="2">
    <source>
        <dbReference type="EMBL" id="OFJ52572.1"/>
    </source>
</evidence>
<dbReference type="SUPFAM" id="SSF55166">
    <property type="entry name" value="Hedgehog/DD-peptidase"/>
    <property type="match status" value="1"/>
</dbReference>
<dbReference type="Pfam" id="PF13539">
    <property type="entry name" value="Peptidase_M15_4"/>
    <property type="match status" value="1"/>
</dbReference>
<name>A0A1E8Q1Z7_9MYCO</name>
<dbReference type="AlphaFoldDB" id="A0A1E8Q1Z7"/>
<dbReference type="InterPro" id="IPR009045">
    <property type="entry name" value="Zn_M74/Hedgehog-like"/>
</dbReference>
<proteinExistence type="predicted"/>
<dbReference type="EMBL" id="MCHX01000038">
    <property type="protein sequence ID" value="OFJ52572.1"/>
    <property type="molecule type" value="Genomic_DNA"/>
</dbReference>
<dbReference type="Proteomes" id="UP000178953">
    <property type="component" value="Unassembled WGS sequence"/>
</dbReference>
<feature type="domain" description="Peptidase M15C" evidence="1">
    <location>
        <begin position="145"/>
        <end position="223"/>
    </location>
</feature>
<dbReference type="GO" id="GO:0008233">
    <property type="term" value="F:peptidase activity"/>
    <property type="evidence" value="ECO:0007669"/>
    <property type="project" value="InterPro"/>
</dbReference>
<accession>A0A1E8Q1Z7</accession>
<dbReference type="InterPro" id="IPR039561">
    <property type="entry name" value="Peptidase_M15C"/>
</dbReference>
<keyword evidence="3" id="KW-1185">Reference proteome</keyword>
<protein>
    <recommendedName>
        <fullName evidence="1">Peptidase M15C domain-containing protein</fullName>
    </recommendedName>
</protein>
<evidence type="ECO:0000259" key="1">
    <source>
        <dbReference type="Pfam" id="PF13539"/>
    </source>
</evidence>
<gene>
    <name evidence="2" type="ORF">BEL07_16825</name>
</gene>
<sequence>MVAVTAAVVGCGAGPPAPITPRSAAPPVASSAPKPAASPVPAPAVVSEVTAADLGATWRPECPVPPTGLRRITVSYLDFGGRTQRGDLVVAADLVDDTIDVFAQLYRLRYPITRMRTVDHYPGADDETSMRDDNTSAFNCRRLASGRWSQHALGRAVDVNPLLNPYVGSDGVQPATGTPYLDRGRTDPGMLHAGDPVVTAFETRGWQWGGKWRAPKDYQHFEKR</sequence>
<dbReference type="Gene3D" id="3.30.1380.10">
    <property type="match status" value="1"/>
</dbReference>
<reference evidence="2 3" key="1">
    <citation type="submission" date="2016-09" db="EMBL/GenBank/DDBJ databases">
        <title>genome sequence of Mycobacterium sp. 739 SCH.</title>
        <authorList>
            <person name="Greninger A.L."/>
            <person name="Qin X."/>
            <person name="Jerome K."/>
            <person name="Vora S."/>
            <person name="Quinn K."/>
        </authorList>
    </citation>
    <scope>NUCLEOTIDE SEQUENCE [LARGE SCALE GENOMIC DNA]</scope>
    <source>
        <strain evidence="2 3">SCH</strain>
    </source>
</reference>
<comment type="caution">
    <text evidence="2">The sequence shown here is derived from an EMBL/GenBank/DDBJ whole genome shotgun (WGS) entry which is preliminary data.</text>
</comment>
<dbReference type="OrthoDB" id="9799970at2"/>